<feature type="region of interest" description="Disordered" evidence="1">
    <location>
        <begin position="304"/>
        <end position="400"/>
    </location>
</feature>
<evidence type="ECO:0000259" key="2">
    <source>
        <dbReference type="PROSITE" id="PS50097"/>
    </source>
</evidence>
<feature type="region of interest" description="Disordered" evidence="1">
    <location>
        <begin position="665"/>
        <end position="691"/>
    </location>
</feature>
<dbReference type="InterPro" id="IPR000210">
    <property type="entry name" value="BTB/POZ_dom"/>
</dbReference>
<dbReference type="CDD" id="cd18186">
    <property type="entry name" value="BTB_POZ_ZBTB_KLHL-like"/>
    <property type="match status" value="1"/>
</dbReference>
<feature type="region of interest" description="Disordered" evidence="1">
    <location>
        <begin position="489"/>
        <end position="548"/>
    </location>
</feature>
<feature type="region of interest" description="Disordered" evidence="1">
    <location>
        <begin position="574"/>
        <end position="645"/>
    </location>
</feature>
<feature type="compositionally biased region" description="Basic and acidic residues" evidence="1">
    <location>
        <begin position="519"/>
        <end position="534"/>
    </location>
</feature>
<dbReference type="InterPro" id="IPR051481">
    <property type="entry name" value="BTB-POZ/Galectin-3-binding"/>
</dbReference>
<reference evidence="4" key="1">
    <citation type="journal article" date="2018" name="Nat. Microbiol.">
        <title>Leveraging single-cell genomics to expand the fungal tree of life.</title>
        <authorList>
            <person name="Ahrendt S.R."/>
            <person name="Quandt C.A."/>
            <person name="Ciobanu D."/>
            <person name="Clum A."/>
            <person name="Salamov A."/>
            <person name="Andreopoulos B."/>
            <person name="Cheng J.F."/>
            <person name="Woyke T."/>
            <person name="Pelin A."/>
            <person name="Henrissat B."/>
            <person name="Reynolds N.K."/>
            <person name="Benny G.L."/>
            <person name="Smith M.E."/>
            <person name="James T.Y."/>
            <person name="Grigoriev I.V."/>
        </authorList>
    </citation>
    <scope>NUCLEOTIDE SEQUENCE [LARGE SCALE GENOMIC DNA]</scope>
</reference>
<organism evidence="3 4">
    <name type="scientific">Blyttiomyces helicus</name>
    <dbReference type="NCBI Taxonomy" id="388810"/>
    <lineage>
        <taxon>Eukaryota</taxon>
        <taxon>Fungi</taxon>
        <taxon>Fungi incertae sedis</taxon>
        <taxon>Chytridiomycota</taxon>
        <taxon>Chytridiomycota incertae sedis</taxon>
        <taxon>Chytridiomycetes</taxon>
        <taxon>Chytridiomycetes incertae sedis</taxon>
        <taxon>Blyttiomyces</taxon>
    </lineage>
</organism>
<name>A0A4P9WT83_9FUNG</name>
<dbReference type="PROSITE" id="PS50097">
    <property type="entry name" value="BTB"/>
    <property type="match status" value="1"/>
</dbReference>
<dbReference type="Gene3D" id="3.30.710.10">
    <property type="entry name" value="Potassium Channel Kv1.1, Chain A"/>
    <property type="match status" value="1"/>
</dbReference>
<dbReference type="Proteomes" id="UP000269721">
    <property type="component" value="Unassembled WGS sequence"/>
</dbReference>
<feature type="compositionally biased region" description="Basic and acidic residues" evidence="1">
    <location>
        <begin position="629"/>
        <end position="639"/>
    </location>
</feature>
<protein>
    <recommendedName>
        <fullName evidence="2">BTB domain-containing protein</fullName>
    </recommendedName>
</protein>
<dbReference type="PANTHER" id="PTHR24410">
    <property type="entry name" value="HL07962P-RELATED"/>
    <property type="match status" value="1"/>
</dbReference>
<dbReference type="EMBL" id="KZ993869">
    <property type="protein sequence ID" value="RKO94550.1"/>
    <property type="molecule type" value="Genomic_DNA"/>
</dbReference>
<feature type="compositionally biased region" description="Basic residues" evidence="1">
    <location>
        <begin position="574"/>
        <end position="586"/>
    </location>
</feature>
<feature type="compositionally biased region" description="Low complexity" evidence="1">
    <location>
        <begin position="896"/>
        <end position="910"/>
    </location>
</feature>
<evidence type="ECO:0000313" key="4">
    <source>
        <dbReference type="Proteomes" id="UP000269721"/>
    </source>
</evidence>
<proteinExistence type="predicted"/>
<dbReference type="PANTHER" id="PTHR24410:SF23">
    <property type="entry name" value="BTB DOMAIN-CONTAINING PROTEIN-RELATED"/>
    <property type="match status" value="1"/>
</dbReference>
<gene>
    <name evidence="3" type="ORF">BDK51DRAFT_43166</name>
</gene>
<feature type="domain" description="BTB" evidence="2">
    <location>
        <begin position="20"/>
        <end position="71"/>
    </location>
</feature>
<feature type="compositionally biased region" description="Low complexity" evidence="1">
    <location>
        <begin position="304"/>
        <end position="315"/>
    </location>
</feature>
<keyword evidence="4" id="KW-1185">Reference proteome</keyword>
<evidence type="ECO:0000256" key="1">
    <source>
        <dbReference type="SAM" id="MobiDB-lite"/>
    </source>
</evidence>
<dbReference type="AlphaFoldDB" id="A0A4P9WT83"/>
<sequence>MKEPRDLHRFSRYFLNGRFADALLRVQVEPKHAKNLSTGSGSCRSGFSDVPVHRIVLASVSPYFDALFSSSPLAWEPASQIIAEHARTSTHVTPFPSYNAPPSCLPNWLGVWPLTVEEEDSLRLVLEWCYFGDSVALTLRRCWKVLALARELDMPLLERRVQDWVREEVVEPRSATEVEWFDFIVGAVRSGAQTDAIARTLTAAAAGSAHALEHRSHSGETRGGTVGEFAKFTFLHRLVERQRVVGDPLEAGHVQRLFSCVRLGGFSMEELEIAYADPMLPREVIAEALMLNLKQRSESISSSITATSLSDSTASPGPICSNIPQGQEAKRPAPSEAAIPRRRSSEFDRQDSMGSVSTLSSFPLTTSMSTTLSRWTEPVDLTPTRTFRPSSPPSVPSEVEKWHGEGAAVAHCETRGERPVSRPVKALSFRSERLQIDDDASLGSIGRSSLSLAAGSATSPRSSEGTRRYHRHAEFLEGVEYPAQRLMDRSNRADPAQSDATFVNPTSQSPPSPSPPQPEAEKRQDAEPSRRFEDLSFSGPDLTFSDPRPMQELAEVRRQLDEFILRKAEQRRRKQVMHHIQSHPKQVRIAQQSERQHAPAAVPGSQNSHSDALRRREATAAPGAVLKPAHAESEEKTYEEPPSTSDVLEAVRLRLEGIAGYAASSNVSTACGSPPLGFTPPVRRSTQSDLSERMNGTELHNDYSPARKDDTVKTADLLARLRKLRADDGDVTIEAEGEQNATAPDAIVADIEDGLMDTWVTDDPPFEVADDEWELAQHNGDSGEVLKTAERDSLDRIYGGHTAKMASAAVQRGAMRQLKRPPNGTMQPAVPAALQERRQPGALYNRRGASASVSFEVRMRRVTPSNPLPHTPATGVGLLDATGKDAGCLRGPAWKSSSSTIGDDSDGFTGPSSLARTPPVAYRHSPMFGSRTWGPSSAAPLDPDFGVGEGPGIFRMVGLKHGAGASEEGGKLKKLKDFFKSGFSS</sequence>
<feature type="region of interest" description="Disordered" evidence="1">
    <location>
        <begin position="893"/>
        <end position="918"/>
    </location>
</feature>
<dbReference type="OrthoDB" id="2163514at2759"/>
<feature type="compositionally biased region" description="Polar residues" evidence="1">
    <location>
        <begin position="352"/>
        <end position="374"/>
    </location>
</feature>
<accession>A0A4P9WT83</accession>
<evidence type="ECO:0000313" key="3">
    <source>
        <dbReference type="EMBL" id="RKO94550.1"/>
    </source>
</evidence>
<dbReference type="InterPro" id="IPR011333">
    <property type="entry name" value="SKP1/BTB/POZ_sf"/>
</dbReference>
<feature type="compositionally biased region" description="Pro residues" evidence="1">
    <location>
        <begin position="508"/>
        <end position="518"/>
    </location>
</feature>
<dbReference type="SUPFAM" id="SSF54695">
    <property type="entry name" value="POZ domain"/>
    <property type="match status" value="1"/>
</dbReference>